<name>A0A564ZBX9_HYMDI</name>
<dbReference type="EMBL" id="CABIJS010000708">
    <property type="protein sequence ID" value="VUZ56970.1"/>
    <property type="molecule type" value="Genomic_DNA"/>
</dbReference>
<feature type="compositionally biased region" description="Basic and acidic residues" evidence="1">
    <location>
        <begin position="1"/>
        <end position="10"/>
    </location>
</feature>
<feature type="region of interest" description="Disordered" evidence="1">
    <location>
        <begin position="1"/>
        <end position="82"/>
    </location>
</feature>
<evidence type="ECO:0000313" key="3">
    <source>
        <dbReference type="Proteomes" id="UP000321570"/>
    </source>
</evidence>
<protein>
    <submittedName>
        <fullName evidence="2">Uncharacterized protein</fullName>
    </submittedName>
</protein>
<feature type="compositionally biased region" description="Basic residues" evidence="1">
    <location>
        <begin position="71"/>
        <end position="82"/>
    </location>
</feature>
<organism evidence="2 3">
    <name type="scientific">Hymenolepis diminuta</name>
    <name type="common">Rat tapeworm</name>
    <dbReference type="NCBI Taxonomy" id="6216"/>
    <lineage>
        <taxon>Eukaryota</taxon>
        <taxon>Metazoa</taxon>
        <taxon>Spiralia</taxon>
        <taxon>Lophotrochozoa</taxon>
        <taxon>Platyhelminthes</taxon>
        <taxon>Cestoda</taxon>
        <taxon>Eucestoda</taxon>
        <taxon>Cyclophyllidea</taxon>
        <taxon>Hymenolepididae</taxon>
        <taxon>Hymenolepis</taxon>
    </lineage>
</organism>
<dbReference type="AlphaFoldDB" id="A0A564ZBX9"/>
<feature type="compositionally biased region" description="Basic and acidic residues" evidence="1">
    <location>
        <begin position="21"/>
        <end position="32"/>
    </location>
</feature>
<keyword evidence="3" id="KW-1185">Reference proteome</keyword>
<proteinExistence type="predicted"/>
<gene>
    <name evidence="2" type="ORF">WMSIL1_LOCUS14384</name>
</gene>
<reference evidence="2 3" key="1">
    <citation type="submission" date="2019-07" db="EMBL/GenBank/DDBJ databases">
        <authorList>
            <person name="Jastrzebski P J."/>
            <person name="Paukszto L."/>
            <person name="Jastrzebski P J."/>
        </authorList>
    </citation>
    <scope>NUCLEOTIDE SEQUENCE [LARGE SCALE GENOMIC DNA]</scope>
    <source>
        <strain evidence="2 3">WMS-il1</strain>
    </source>
</reference>
<accession>A0A564ZBX9</accession>
<evidence type="ECO:0000256" key="1">
    <source>
        <dbReference type="SAM" id="MobiDB-lite"/>
    </source>
</evidence>
<evidence type="ECO:0000313" key="2">
    <source>
        <dbReference type="EMBL" id="VUZ56970.1"/>
    </source>
</evidence>
<dbReference type="Proteomes" id="UP000321570">
    <property type="component" value="Unassembled WGS sequence"/>
</dbReference>
<sequence>MFRTKLELRKKNITQNAEPTNPHERVSKNEQKGKKRKQHPELVNAVITELKPVSKAYEANSPNQEKGKGQVLRKREGRKLFT</sequence>